<sequence length="131" mass="15346">IPSFIDNMDQEVMFLRSNKGNNIMWRAGHRYMYNNGSKNNSFWRCPVRCCRGSLVWANKEKVVVKVRPHSCKPDHNAFETQKIKQILRTAVANDRVTPLKEIYDGIVGPYMDNPWYHNVIPKYDSIRNSLT</sequence>
<keyword evidence="2" id="KW-0863">Zinc-finger</keyword>
<evidence type="ECO:0000259" key="4">
    <source>
        <dbReference type="Pfam" id="PF04500"/>
    </source>
</evidence>
<accession>A0A1E1WVD3</accession>
<dbReference type="Gene3D" id="2.20.25.240">
    <property type="match status" value="1"/>
</dbReference>
<dbReference type="GO" id="GO:0008270">
    <property type="term" value="F:zinc ion binding"/>
    <property type="evidence" value="ECO:0007669"/>
    <property type="project" value="UniProtKB-KW"/>
</dbReference>
<reference evidence="5" key="1">
    <citation type="submission" date="2015-09" db="EMBL/GenBank/DDBJ databases">
        <title>De novo assembly of Pectinophora gossypiella (Pink Bollworm) gut transcriptome.</title>
        <authorList>
            <person name="Tassone E.E."/>
        </authorList>
    </citation>
    <scope>NUCLEOTIDE SEQUENCE</scope>
</reference>
<dbReference type="Pfam" id="PF04500">
    <property type="entry name" value="FLYWCH"/>
    <property type="match status" value="1"/>
</dbReference>
<evidence type="ECO:0000256" key="3">
    <source>
        <dbReference type="ARBA" id="ARBA00022833"/>
    </source>
</evidence>
<proteinExistence type="predicted"/>
<feature type="domain" description="FLYWCH-type" evidence="4">
    <location>
        <begin position="14"/>
        <end position="69"/>
    </location>
</feature>
<dbReference type="EMBL" id="GDQN01000288">
    <property type="protein sequence ID" value="JAT90766.1"/>
    <property type="molecule type" value="Transcribed_RNA"/>
</dbReference>
<dbReference type="AlphaFoldDB" id="A0A1E1WVD3"/>
<organism evidence="5">
    <name type="scientific">Pectinophora gossypiella</name>
    <name type="common">Cotton pink bollworm</name>
    <name type="synonym">Depressaria gossypiella</name>
    <dbReference type="NCBI Taxonomy" id="13191"/>
    <lineage>
        <taxon>Eukaryota</taxon>
        <taxon>Metazoa</taxon>
        <taxon>Ecdysozoa</taxon>
        <taxon>Arthropoda</taxon>
        <taxon>Hexapoda</taxon>
        <taxon>Insecta</taxon>
        <taxon>Pterygota</taxon>
        <taxon>Neoptera</taxon>
        <taxon>Endopterygota</taxon>
        <taxon>Lepidoptera</taxon>
        <taxon>Glossata</taxon>
        <taxon>Ditrysia</taxon>
        <taxon>Gelechioidea</taxon>
        <taxon>Gelechiidae</taxon>
        <taxon>Apatetrinae</taxon>
        <taxon>Pectinophora</taxon>
    </lineage>
</organism>
<evidence type="ECO:0000256" key="2">
    <source>
        <dbReference type="ARBA" id="ARBA00022771"/>
    </source>
</evidence>
<keyword evidence="1" id="KW-0479">Metal-binding</keyword>
<gene>
    <name evidence="5" type="ORF">g.2311</name>
</gene>
<evidence type="ECO:0000256" key="1">
    <source>
        <dbReference type="ARBA" id="ARBA00022723"/>
    </source>
</evidence>
<name>A0A1E1WVD3_PECGO</name>
<dbReference type="InterPro" id="IPR007588">
    <property type="entry name" value="Znf_FLYWCH"/>
</dbReference>
<keyword evidence="3" id="KW-0862">Zinc</keyword>
<evidence type="ECO:0000313" key="5">
    <source>
        <dbReference type="EMBL" id="JAT90766.1"/>
    </source>
</evidence>
<protein>
    <recommendedName>
        <fullName evidence="4">FLYWCH-type domain-containing protein</fullName>
    </recommendedName>
</protein>
<feature type="non-terminal residue" evidence="5">
    <location>
        <position position="131"/>
    </location>
</feature>
<feature type="non-terminal residue" evidence="5">
    <location>
        <position position="1"/>
    </location>
</feature>